<feature type="domain" description="SAM-dependent MTase RsmB/NOP-type" evidence="12">
    <location>
        <begin position="336"/>
        <end position="624"/>
    </location>
</feature>
<dbReference type="AlphaFoldDB" id="A0A507CCV9"/>
<evidence type="ECO:0000256" key="11">
    <source>
        <dbReference type="SAM" id="MobiDB-lite"/>
    </source>
</evidence>
<feature type="compositionally biased region" description="Acidic residues" evidence="11">
    <location>
        <begin position="151"/>
        <end position="165"/>
    </location>
</feature>
<dbReference type="GO" id="GO:0005730">
    <property type="term" value="C:nucleolus"/>
    <property type="evidence" value="ECO:0007669"/>
    <property type="project" value="UniProtKB-SubCell"/>
</dbReference>
<dbReference type="InterPro" id="IPR011023">
    <property type="entry name" value="Nop2p"/>
</dbReference>
<dbReference type="GO" id="GO:0070475">
    <property type="term" value="P:rRNA base methylation"/>
    <property type="evidence" value="ECO:0007669"/>
    <property type="project" value="TreeGrafter"/>
</dbReference>
<dbReference type="GO" id="GO:0000470">
    <property type="term" value="P:maturation of LSU-rRNA"/>
    <property type="evidence" value="ECO:0007669"/>
    <property type="project" value="TreeGrafter"/>
</dbReference>
<feature type="binding site" evidence="10">
    <location>
        <position position="452"/>
    </location>
    <ligand>
        <name>S-adenosyl-L-methionine</name>
        <dbReference type="ChEBI" id="CHEBI:59789"/>
    </ligand>
</feature>
<evidence type="ECO:0000259" key="12">
    <source>
        <dbReference type="PROSITE" id="PS51686"/>
    </source>
</evidence>
<dbReference type="NCBIfam" id="TIGR00446">
    <property type="entry name" value="nop2p"/>
    <property type="match status" value="1"/>
</dbReference>
<keyword evidence="8" id="KW-0539">Nucleus</keyword>
<feature type="compositionally biased region" description="Basic and acidic residues" evidence="11">
    <location>
        <begin position="40"/>
        <end position="62"/>
    </location>
</feature>
<evidence type="ECO:0000256" key="1">
    <source>
        <dbReference type="ARBA" id="ARBA00004604"/>
    </source>
</evidence>
<dbReference type="RefSeq" id="XP_031025900.1">
    <property type="nucleotide sequence ID" value="XM_031168289.1"/>
</dbReference>
<dbReference type="InterPro" id="IPR049560">
    <property type="entry name" value="MeTrfase_RsmB-F_NOP2_cat"/>
</dbReference>
<dbReference type="FunFam" id="3.30.70.1170:FF:000001">
    <property type="entry name" value="Ribosomal RNA methyltransferase Nop2"/>
    <property type="match status" value="1"/>
</dbReference>
<feature type="compositionally biased region" description="Acidic residues" evidence="11">
    <location>
        <begin position="664"/>
        <end position="673"/>
    </location>
</feature>
<dbReference type="InterPro" id="IPR023273">
    <property type="entry name" value="RCMT_NOP2"/>
</dbReference>
<feature type="compositionally biased region" description="Acidic residues" evidence="11">
    <location>
        <begin position="63"/>
        <end position="73"/>
    </location>
</feature>
<evidence type="ECO:0000256" key="4">
    <source>
        <dbReference type="ARBA" id="ARBA00022603"/>
    </source>
</evidence>
<dbReference type="PROSITE" id="PS01153">
    <property type="entry name" value="NOL1_NOP2_SUN"/>
    <property type="match status" value="1"/>
</dbReference>
<accession>A0A507CCV9</accession>
<evidence type="ECO:0000256" key="5">
    <source>
        <dbReference type="ARBA" id="ARBA00022679"/>
    </source>
</evidence>
<feature type="region of interest" description="Disordered" evidence="11">
    <location>
        <begin position="151"/>
        <end position="220"/>
    </location>
</feature>
<dbReference type="GO" id="GO:0009383">
    <property type="term" value="F:rRNA (cytosine-C5-)-methyltransferase activity"/>
    <property type="evidence" value="ECO:0007669"/>
    <property type="project" value="TreeGrafter"/>
</dbReference>
<keyword evidence="3" id="KW-0690">Ribosome biogenesis</keyword>
<dbReference type="SUPFAM" id="SSF53335">
    <property type="entry name" value="S-adenosyl-L-methionine-dependent methyltransferases"/>
    <property type="match status" value="1"/>
</dbReference>
<evidence type="ECO:0000313" key="14">
    <source>
        <dbReference type="Proteomes" id="UP000319731"/>
    </source>
</evidence>
<evidence type="ECO:0000256" key="9">
    <source>
        <dbReference type="ARBA" id="ARBA00082314"/>
    </source>
</evidence>
<evidence type="ECO:0000256" key="6">
    <source>
        <dbReference type="ARBA" id="ARBA00022691"/>
    </source>
</evidence>
<dbReference type="PRINTS" id="PR02008">
    <property type="entry name" value="RCMTFAMILY"/>
</dbReference>
<dbReference type="Gene3D" id="3.30.70.1170">
    <property type="entry name" value="Sun protein, domain 3"/>
    <property type="match status" value="1"/>
</dbReference>
<keyword evidence="4 10" id="KW-0489">Methyltransferase</keyword>
<evidence type="ECO:0000313" key="13">
    <source>
        <dbReference type="EMBL" id="TPX35373.1"/>
    </source>
</evidence>
<keyword evidence="7 10" id="KW-0694">RNA-binding</keyword>
<dbReference type="CDD" id="cd02440">
    <property type="entry name" value="AdoMet_MTases"/>
    <property type="match status" value="1"/>
</dbReference>
<feature type="compositionally biased region" description="Acidic residues" evidence="11">
    <location>
        <begin position="111"/>
        <end position="120"/>
    </location>
</feature>
<gene>
    <name evidence="13" type="ORF">SmJEL517_g02361</name>
</gene>
<evidence type="ECO:0000256" key="7">
    <source>
        <dbReference type="ARBA" id="ARBA00022884"/>
    </source>
</evidence>
<dbReference type="InterPro" id="IPR018314">
    <property type="entry name" value="RsmB/NOL1/NOP2-like_CS"/>
</dbReference>
<dbReference type="PANTHER" id="PTHR22807">
    <property type="entry name" value="NOP2 YEAST -RELATED NOL1/NOP2/FMU SUN DOMAIN-CONTAINING"/>
    <property type="match status" value="1"/>
</dbReference>
<feature type="region of interest" description="Disordered" evidence="11">
    <location>
        <begin position="1"/>
        <end position="121"/>
    </location>
</feature>
<dbReference type="STRING" id="1806994.A0A507CCV9"/>
<dbReference type="GeneID" id="42003586"/>
<dbReference type="Pfam" id="PF01189">
    <property type="entry name" value="Methyltr_RsmB-F"/>
    <property type="match status" value="1"/>
</dbReference>
<dbReference type="InterPro" id="IPR029063">
    <property type="entry name" value="SAM-dependent_MTases_sf"/>
</dbReference>
<evidence type="ECO:0000256" key="3">
    <source>
        <dbReference type="ARBA" id="ARBA00022517"/>
    </source>
</evidence>
<feature type="compositionally biased region" description="Acidic residues" evidence="11">
    <location>
        <begin position="196"/>
        <end position="210"/>
    </location>
</feature>
<evidence type="ECO:0000256" key="2">
    <source>
        <dbReference type="ARBA" id="ARBA00007494"/>
    </source>
</evidence>
<sequence length="698" mass="77750">MGNRGRQAKKQQGPPSAYNDGTSNSKSKFNNNKKKPNAKNRRDEKHKNREPYQDSRKRRPEEDKMDSDDDDQQENGIQVLNRPVKKARVDAKKSTVSIKKISKIQQHGSDSEDGADDEDIYQAKAGAADLLAMGSGDDDEEMQDLQALETLEDTMGDMDDDEFQDDSTVVKSKSFDLEDMSDVEADLDEDIKIDSDDNDDEDDDDEDQDIEVQSRKLDARAKKSAKMAEEEFKTNIADSEQFVLPEVIMADSGSGDEDEDAIGGVVKSAEDLNVVSTRMREIVRILSNWKELKDPRRSRSEYVSQLLHDLAAYYGYNDYMMDKLFHLFPVTEAIEFFEANEVARPVVIRANTLKTRRKELAQALINRGVNLEAVGKWTKVGLQVFDAPVPIGATPEYLAGHYMLQAASSFLPVMALAPQPNERVLDMAAAPGGKTTYIASLLQNTGCVFANDANKERCKGLMANIHRMGVKNAVVCNHDGREFPSVIGGFDRVLLDAPCSGTGVISKDPSVKVNKSDKDFSLLSHIQKELILAAIDSADALSKSGGYVVYSTCSVTVEENEEVVNYALKKRPNVKLVPAGLEFGREGYTSYRGKSFHQTLNLTRRFYPHVHNMDGFYVAKFKKLSNKIPSTDGKEDDEESTAIAPASTGKSKSKKSKKQPAAEEQPEITFDEDEDAAYIRAAEERRLKKKGIKITRKE</sequence>
<dbReference type="InterPro" id="IPR001678">
    <property type="entry name" value="MeTrfase_RsmB-F_NOP2_dom"/>
</dbReference>
<comment type="similarity">
    <text evidence="2 10">Belongs to the class I-like SAM-binding methyltransferase superfamily. RsmB/NOP family.</text>
</comment>
<protein>
    <recommendedName>
        <fullName evidence="9">Nucleolar protein 2</fullName>
    </recommendedName>
</protein>
<keyword evidence="6 10" id="KW-0949">S-adenosyl-L-methionine</keyword>
<feature type="binding site" evidence="10">
    <location>
        <position position="496"/>
    </location>
    <ligand>
        <name>S-adenosyl-L-methionine</name>
        <dbReference type="ChEBI" id="CHEBI:59789"/>
    </ligand>
</feature>
<dbReference type="OrthoDB" id="427002at2759"/>
<keyword evidence="5 10" id="KW-0808">Transferase</keyword>
<dbReference type="InterPro" id="IPR023267">
    <property type="entry name" value="RCMT"/>
</dbReference>
<comment type="subcellular location">
    <subcellularLocation>
        <location evidence="1">Nucleus</location>
        <location evidence="1">Nucleolus</location>
    </subcellularLocation>
</comment>
<comment type="caution">
    <text evidence="13">The sequence shown here is derived from an EMBL/GenBank/DDBJ whole genome shotgun (WGS) entry which is preliminary data.</text>
</comment>
<feature type="region of interest" description="Disordered" evidence="11">
    <location>
        <begin position="629"/>
        <end position="673"/>
    </location>
</feature>
<dbReference type="EMBL" id="QEAO01000009">
    <property type="protein sequence ID" value="TPX35373.1"/>
    <property type="molecule type" value="Genomic_DNA"/>
</dbReference>
<proteinExistence type="inferred from homology"/>
<feature type="compositionally biased region" description="Acidic residues" evidence="11">
    <location>
        <begin position="177"/>
        <end position="189"/>
    </location>
</feature>
<name>A0A507CCV9_9FUNG</name>
<feature type="active site" description="Nucleophile" evidence="10">
    <location>
        <position position="553"/>
    </location>
</feature>
<feature type="binding site" evidence="10">
    <location>
        <position position="479"/>
    </location>
    <ligand>
        <name>S-adenosyl-L-methionine</name>
        <dbReference type="ChEBI" id="CHEBI:59789"/>
    </ligand>
</feature>
<dbReference type="PRINTS" id="PR02012">
    <property type="entry name" value="RCMTNOP2"/>
</dbReference>
<reference evidence="13 14" key="1">
    <citation type="journal article" date="2019" name="Sci. Rep.">
        <title>Comparative genomics of chytrid fungi reveal insights into the obligate biotrophic and pathogenic lifestyle of Synchytrium endobioticum.</title>
        <authorList>
            <person name="van de Vossenberg B.T.L.H."/>
            <person name="Warris S."/>
            <person name="Nguyen H.D.T."/>
            <person name="van Gent-Pelzer M.P.E."/>
            <person name="Joly D.L."/>
            <person name="van de Geest H.C."/>
            <person name="Bonants P.J.M."/>
            <person name="Smith D.S."/>
            <person name="Levesque C.A."/>
            <person name="van der Lee T.A.J."/>
        </authorList>
    </citation>
    <scope>NUCLEOTIDE SEQUENCE [LARGE SCALE GENOMIC DNA]</scope>
    <source>
        <strain evidence="13 14">JEL517</strain>
    </source>
</reference>
<evidence type="ECO:0000256" key="8">
    <source>
        <dbReference type="ARBA" id="ARBA00023242"/>
    </source>
</evidence>
<dbReference type="Gene3D" id="3.40.50.150">
    <property type="entry name" value="Vaccinia Virus protein VP39"/>
    <property type="match status" value="1"/>
</dbReference>
<dbReference type="PANTHER" id="PTHR22807:SF30">
    <property type="entry name" value="28S RRNA (CYTOSINE(4447)-C(5))-METHYLTRANSFERASE-RELATED"/>
    <property type="match status" value="1"/>
</dbReference>
<keyword evidence="14" id="KW-1185">Reference proteome</keyword>
<dbReference type="GO" id="GO:0003723">
    <property type="term" value="F:RNA binding"/>
    <property type="evidence" value="ECO:0007669"/>
    <property type="project" value="UniProtKB-UniRule"/>
</dbReference>
<dbReference type="Proteomes" id="UP000319731">
    <property type="component" value="Unassembled WGS sequence"/>
</dbReference>
<feature type="binding site" evidence="10">
    <location>
        <begin position="428"/>
        <end position="434"/>
    </location>
    <ligand>
        <name>S-adenosyl-L-methionine</name>
        <dbReference type="ChEBI" id="CHEBI:59789"/>
    </ligand>
</feature>
<organism evidence="13 14">
    <name type="scientific">Synchytrium microbalum</name>
    <dbReference type="NCBI Taxonomy" id="1806994"/>
    <lineage>
        <taxon>Eukaryota</taxon>
        <taxon>Fungi</taxon>
        <taxon>Fungi incertae sedis</taxon>
        <taxon>Chytridiomycota</taxon>
        <taxon>Chytridiomycota incertae sedis</taxon>
        <taxon>Chytridiomycetes</taxon>
        <taxon>Synchytriales</taxon>
        <taxon>Synchytriaceae</taxon>
        <taxon>Synchytrium</taxon>
    </lineage>
</organism>
<dbReference type="PROSITE" id="PS51686">
    <property type="entry name" value="SAM_MT_RSMB_NOP"/>
    <property type="match status" value="1"/>
</dbReference>
<evidence type="ECO:0000256" key="10">
    <source>
        <dbReference type="PROSITE-ProRule" id="PRU01023"/>
    </source>
</evidence>